<protein>
    <recommendedName>
        <fullName evidence="2">3'(2'),5'-bisphosphate nucleotidase</fullName>
        <ecNumber evidence="2">3.1.3.7</ecNumber>
    </recommendedName>
</protein>
<dbReference type="EMBL" id="JABMIG020000114">
    <property type="protein sequence ID" value="KAL3791454.1"/>
    <property type="molecule type" value="Genomic_DNA"/>
</dbReference>
<dbReference type="Proteomes" id="UP001516023">
    <property type="component" value="Unassembled WGS sequence"/>
</dbReference>
<evidence type="ECO:0000313" key="5">
    <source>
        <dbReference type="EMBL" id="KAL3791454.1"/>
    </source>
</evidence>
<reference evidence="5 6" key="1">
    <citation type="journal article" date="2020" name="G3 (Bethesda)">
        <title>Improved Reference Genome for Cyclotella cryptica CCMP332, a Model for Cell Wall Morphogenesis, Salinity Adaptation, and Lipid Production in Diatoms (Bacillariophyta).</title>
        <authorList>
            <person name="Roberts W.R."/>
            <person name="Downey K.M."/>
            <person name="Ruck E.C."/>
            <person name="Traller J.C."/>
            <person name="Alverson A.J."/>
        </authorList>
    </citation>
    <scope>NUCLEOTIDE SEQUENCE [LARGE SCALE GENOMIC DNA]</scope>
    <source>
        <strain evidence="5 6">CCMP332</strain>
    </source>
</reference>
<feature type="binding site" evidence="3">
    <location>
        <position position="239"/>
    </location>
    <ligand>
        <name>Mg(2+)</name>
        <dbReference type="ChEBI" id="CHEBI:18420"/>
        <label>1</label>
        <note>catalytic</note>
    </ligand>
</feature>
<comment type="similarity">
    <text evidence="1">Belongs to the inositol monophosphatase superfamily.</text>
</comment>
<proteinExistence type="inferred from homology"/>
<gene>
    <name evidence="5" type="ORF">HJC23_011510</name>
</gene>
<dbReference type="PANTHER" id="PTHR43028:SF5">
    <property type="entry name" value="3'(2'),5'-BISPHOSPHATE NUCLEOTIDASE 1"/>
    <property type="match status" value="1"/>
</dbReference>
<keyword evidence="6" id="KW-1185">Reference proteome</keyword>
<sequence length="557" mass="61621">MRSKESEPDEMPNTAGINTPEINSIPLPVLLSTCIDACRRGCEVIRSVHCRSLIGDSPGSDSRDLSSYQEVHHPSPPSILHCSPNRTIAHTFKPTSHNTYDPLTNTTQIDPRSALTEADEASQAVVMECLRCCWEEEMKVTDGSKTPRLWVVGEEDDNEEGTFSIKRDVSRGGGAFETFERYNVPRPDVVPILTDVVSDMGEEQQHDVVSLEQRRQQQQQSMTGKKNKQYNFIVFIDPLDGTREYIENRIHNVQCLIGITLNGIPIAGAVGLPFGSGSARDDANVIEVAYGWVMPKNDVISDSELRASNIISNSKTRDTSNFWKVLSSGVMHFNATNKMPQQNQHLDQENNGLLSSLGDSDDDDTLIVLSGDSKKPALQMTMDCLEKQILGNESSLVEQHNNTQFHGNNIGQRLNKFCLPYRKIISGGCGNKILYLGRRYQMLTEKKRRSLEMEADHSVLPPTIVGSMSVSPPGSSSWDTAAPTAVLLAMDPHALVTDLVGRPLNYNGTQLTNEFGVVVSSGEGAVSVHRELCCRLANDEHFRRVIGVDVEDLFTIH</sequence>
<dbReference type="Gene3D" id="3.40.190.80">
    <property type="match status" value="1"/>
</dbReference>
<accession>A0ABD3PTP4</accession>
<dbReference type="PANTHER" id="PTHR43028">
    <property type="entry name" value="3'(2'),5'-BISPHOSPHATE NUCLEOTIDASE 1"/>
    <property type="match status" value="1"/>
</dbReference>
<keyword evidence="3" id="KW-0460">Magnesium</keyword>
<dbReference type="GO" id="GO:0008441">
    <property type="term" value="F:3'(2'),5'-bisphosphate nucleotidase activity"/>
    <property type="evidence" value="ECO:0007669"/>
    <property type="project" value="UniProtKB-EC"/>
</dbReference>
<evidence type="ECO:0000256" key="1">
    <source>
        <dbReference type="ARBA" id="ARBA00009759"/>
    </source>
</evidence>
<keyword evidence="3" id="KW-0479">Metal-binding</keyword>
<comment type="caution">
    <text evidence="5">The sequence shown here is derived from an EMBL/GenBank/DDBJ whole genome shotgun (WGS) entry which is preliminary data.</text>
</comment>
<dbReference type="AlphaFoldDB" id="A0ABD3PTP4"/>
<evidence type="ECO:0000256" key="3">
    <source>
        <dbReference type="PIRSR" id="PIRSR600760-2"/>
    </source>
</evidence>
<evidence type="ECO:0000256" key="2">
    <source>
        <dbReference type="ARBA" id="ARBA00012633"/>
    </source>
</evidence>
<feature type="binding site" evidence="3">
    <location>
        <position position="240"/>
    </location>
    <ligand>
        <name>Mg(2+)</name>
        <dbReference type="ChEBI" id="CHEBI:18420"/>
        <label>1</label>
        <note>catalytic</note>
    </ligand>
</feature>
<dbReference type="SUPFAM" id="SSF56655">
    <property type="entry name" value="Carbohydrate phosphatase"/>
    <property type="match status" value="2"/>
</dbReference>
<feature type="region of interest" description="Disordered" evidence="4">
    <location>
        <begin position="1"/>
        <end position="22"/>
    </location>
</feature>
<feature type="binding site" evidence="3">
    <location>
        <position position="154"/>
    </location>
    <ligand>
        <name>Mg(2+)</name>
        <dbReference type="ChEBI" id="CHEBI:18420"/>
        <label>1</label>
        <note>catalytic</note>
    </ligand>
</feature>
<comment type="cofactor">
    <cofactor evidence="3">
        <name>Mg(2+)</name>
        <dbReference type="ChEBI" id="CHEBI:18420"/>
    </cofactor>
</comment>
<feature type="binding site" evidence="3">
    <location>
        <position position="237"/>
    </location>
    <ligand>
        <name>Mg(2+)</name>
        <dbReference type="ChEBI" id="CHEBI:18420"/>
        <label>1</label>
        <note>catalytic</note>
    </ligand>
</feature>
<evidence type="ECO:0000313" key="6">
    <source>
        <dbReference type="Proteomes" id="UP001516023"/>
    </source>
</evidence>
<name>A0ABD3PTP4_9STRA</name>
<dbReference type="Gene3D" id="3.30.540.10">
    <property type="entry name" value="Fructose-1,6-Bisphosphatase, subunit A, domain 1"/>
    <property type="match status" value="1"/>
</dbReference>
<dbReference type="EC" id="3.1.3.7" evidence="2"/>
<organism evidence="5 6">
    <name type="scientific">Cyclotella cryptica</name>
    <dbReference type="NCBI Taxonomy" id="29204"/>
    <lineage>
        <taxon>Eukaryota</taxon>
        <taxon>Sar</taxon>
        <taxon>Stramenopiles</taxon>
        <taxon>Ochrophyta</taxon>
        <taxon>Bacillariophyta</taxon>
        <taxon>Coscinodiscophyceae</taxon>
        <taxon>Thalassiosirophycidae</taxon>
        <taxon>Stephanodiscales</taxon>
        <taxon>Stephanodiscaceae</taxon>
        <taxon>Cyclotella</taxon>
    </lineage>
</organism>
<evidence type="ECO:0000256" key="4">
    <source>
        <dbReference type="SAM" id="MobiDB-lite"/>
    </source>
</evidence>
<dbReference type="InterPro" id="IPR000760">
    <property type="entry name" value="Inositol_monophosphatase-like"/>
</dbReference>
<dbReference type="InterPro" id="IPR050725">
    <property type="entry name" value="CysQ/Inositol_MonoPase"/>
</dbReference>
<feature type="region of interest" description="Disordered" evidence="4">
    <location>
        <begin position="56"/>
        <end position="78"/>
    </location>
</feature>
<dbReference type="Pfam" id="PF00459">
    <property type="entry name" value="Inositol_P"/>
    <property type="match status" value="1"/>
</dbReference>